<dbReference type="CDD" id="cd10506">
    <property type="entry name" value="RNAP_IV_RPD1_N"/>
    <property type="match status" value="1"/>
</dbReference>
<organism evidence="11 12">
    <name type="scientific">Arabis nemorensis</name>
    <dbReference type="NCBI Taxonomy" id="586526"/>
    <lineage>
        <taxon>Eukaryota</taxon>
        <taxon>Viridiplantae</taxon>
        <taxon>Streptophyta</taxon>
        <taxon>Embryophyta</taxon>
        <taxon>Tracheophyta</taxon>
        <taxon>Spermatophyta</taxon>
        <taxon>Magnoliopsida</taxon>
        <taxon>eudicotyledons</taxon>
        <taxon>Gunneridae</taxon>
        <taxon>Pentapetalae</taxon>
        <taxon>rosids</taxon>
        <taxon>malvids</taxon>
        <taxon>Brassicales</taxon>
        <taxon>Brassicaceae</taxon>
        <taxon>Arabideae</taxon>
        <taxon>Arabis</taxon>
    </lineage>
</organism>
<evidence type="ECO:0000259" key="10">
    <source>
        <dbReference type="SMART" id="SM00663"/>
    </source>
</evidence>
<evidence type="ECO:0000256" key="6">
    <source>
        <dbReference type="ARBA" id="ARBA00022833"/>
    </source>
</evidence>
<dbReference type="OrthoDB" id="409625at2759"/>
<gene>
    <name evidence="11" type="ORF">ANE_LOCUS4103</name>
</gene>
<dbReference type="SMART" id="SM00663">
    <property type="entry name" value="RPOLA_N"/>
    <property type="match status" value="1"/>
</dbReference>
<dbReference type="SUPFAM" id="SSF64484">
    <property type="entry name" value="beta and beta-prime subunits of DNA dependent RNA-polymerase"/>
    <property type="match status" value="1"/>
</dbReference>
<dbReference type="InterPro" id="IPR042102">
    <property type="entry name" value="RNA_pol_Rpb1_3_sf"/>
</dbReference>
<protein>
    <recommendedName>
        <fullName evidence="1">DNA-directed RNA polymerase</fullName>
        <ecNumber evidence="1">2.7.7.6</ecNumber>
    </recommendedName>
</protein>
<keyword evidence="6" id="KW-0862">Zinc</keyword>
<dbReference type="InterPro" id="IPR007066">
    <property type="entry name" value="RNA_pol_Rpb1_3"/>
</dbReference>
<dbReference type="Gene3D" id="1.10.132.30">
    <property type="match status" value="1"/>
</dbReference>
<evidence type="ECO:0000256" key="2">
    <source>
        <dbReference type="ARBA" id="ARBA00022478"/>
    </source>
</evidence>
<evidence type="ECO:0000256" key="5">
    <source>
        <dbReference type="ARBA" id="ARBA00022723"/>
    </source>
</evidence>
<dbReference type="Gene3D" id="4.10.860.120">
    <property type="entry name" value="RNA polymerase II, clamp domain"/>
    <property type="match status" value="1"/>
</dbReference>
<evidence type="ECO:0000256" key="8">
    <source>
        <dbReference type="ARBA" id="ARBA00023163"/>
    </source>
</evidence>
<evidence type="ECO:0000313" key="12">
    <source>
        <dbReference type="Proteomes" id="UP000489600"/>
    </source>
</evidence>
<evidence type="ECO:0000256" key="7">
    <source>
        <dbReference type="ARBA" id="ARBA00022842"/>
    </source>
</evidence>
<dbReference type="GO" id="GO:0003899">
    <property type="term" value="F:DNA-directed RNA polymerase activity"/>
    <property type="evidence" value="ECO:0007669"/>
    <property type="project" value="UniProtKB-EC"/>
</dbReference>
<dbReference type="InterPro" id="IPR006592">
    <property type="entry name" value="RNA_pol_N"/>
</dbReference>
<evidence type="ECO:0000313" key="11">
    <source>
        <dbReference type="EMBL" id="VVA93658.1"/>
    </source>
</evidence>
<evidence type="ECO:0000256" key="4">
    <source>
        <dbReference type="ARBA" id="ARBA00022695"/>
    </source>
</evidence>
<dbReference type="Pfam" id="PF00623">
    <property type="entry name" value="RNA_pol_Rpb1_2"/>
    <property type="match status" value="1"/>
</dbReference>
<keyword evidence="4" id="KW-0548">Nucleotidyltransferase</keyword>
<comment type="caution">
    <text evidence="11">The sequence shown here is derived from an EMBL/GenBank/DDBJ whole genome shotgun (WGS) entry which is preliminary data.</text>
</comment>
<dbReference type="Gene3D" id="6.20.50.80">
    <property type="match status" value="1"/>
</dbReference>
<keyword evidence="2" id="KW-0240">DNA-directed RNA polymerase</keyword>
<dbReference type="Gene3D" id="1.10.274.100">
    <property type="entry name" value="RNA polymerase Rpb1, domain 3"/>
    <property type="match status" value="1"/>
</dbReference>
<dbReference type="GO" id="GO:0046872">
    <property type="term" value="F:metal ion binding"/>
    <property type="evidence" value="ECO:0007669"/>
    <property type="project" value="UniProtKB-KW"/>
</dbReference>
<dbReference type="EMBL" id="CABITT030000002">
    <property type="protein sequence ID" value="VVA93658.1"/>
    <property type="molecule type" value="Genomic_DNA"/>
</dbReference>
<dbReference type="FunFam" id="1.10.274.100:FF:000010">
    <property type="entry name" value="DNA-directed RNA polymerase subunit"/>
    <property type="match status" value="1"/>
</dbReference>
<keyword evidence="7" id="KW-0460">Magnesium</keyword>
<dbReference type="Gene3D" id="3.10.450.40">
    <property type="match status" value="1"/>
</dbReference>
<keyword evidence="8" id="KW-0804">Transcription</keyword>
<dbReference type="Pfam" id="PF04983">
    <property type="entry name" value="RNA_pol_Rpb1_3"/>
    <property type="match status" value="1"/>
</dbReference>
<dbReference type="InterPro" id="IPR007083">
    <property type="entry name" value="RNA_pol_Rpb1_4"/>
</dbReference>
<dbReference type="InterPro" id="IPR038120">
    <property type="entry name" value="Rpb1_funnel_sf"/>
</dbReference>
<proteinExistence type="predicted"/>
<dbReference type="Pfam" id="PF11523">
    <property type="entry name" value="DUF3223"/>
    <property type="match status" value="1"/>
</dbReference>
<dbReference type="GO" id="GO:0000428">
    <property type="term" value="C:DNA-directed RNA polymerase complex"/>
    <property type="evidence" value="ECO:0007669"/>
    <property type="project" value="UniProtKB-KW"/>
</dbReference>
<keyword evidence="3" id="KW-0808">Transferase</keyword>
<evidence type="ECO:0000256" key="1">
    <source>
        <dbReference type="ARBA" id="ARBA00012418"/>
    </source>
</evidence>
<dbReference type="GO" id="GO:0006351">
    <property type="term" value="P:DNA-templated transcription"/>
    <property type="evidence" value="ECO:0007669"/>
    <property type="project" value="InterPro"/>
</dbReference>
<dbReference type="GO" id="GO:0003677">
    <property type="term" value="F:DNA binding"/>
    <property type="evidence" value="ECO:0007669"/>
    <property type="project" value="InterPro"/>
</dbReference>
<sequence length="1457" mass="163151">MDENCEEIQVPIGILKSIGFSISNNKDREKMAVMEVEAANQVTDSRLGLPNPDSVCRTCGSKDRKVCEGHFGVIKFRHSIINPYFLKEIAALLNKICPGCKYIRKKQFQITGDQPERCRYCTSNTGYPLMKFRVTTKEVFRRSGIVCEVSEDNLLKLKKRGVLVLPTDYWSFLPKDSNIDESCLKPTRRILTHAQVYSLLCGIDQRLIKKDIPMFDSLPLTSFPVTPNGYRVTEMVHQFNGARLIFDERTRIYRKLVGFEGNMLELSSRVIECMQYSRLFSEAVSSSQESANPYQQKSDTPKLCGLRFMKDVLLGKRSDHTFRTVVVGDPSLKLHEIGIPRRIAERLQVSENLNNWNRERLVTSCFHRLLEKGEVHVRRGDSLVAIRVIDDLQNGDNIFRTLTDGDTVLMNRPPSIHQHSLIAMKVRVLPTTSVVSLNPICCLPFRGDFDGDCLHGYVPQSVQARVELDELVALDKQLINRQNGRNLLSLGQDSLTAAYLVNVEKNCFLNRAQMQQLQMYCPFQLPPPAIIRASPSSSEPQWTGLQLFGMLFPPGFDYAYPLNNVVVSNGELLSSSEGSAWLRDGEGNFIQGLLKHDEGKVLDIIYSAQEMLSEWLLMRGLSVSLADLYLSSDPQSRRNLTEEITYGLQEAEQVCNKQQLMVESGRDFLVVDGEEKEEEDLVADLARFCCERQRSAALSKLAVSAFKDAYRDVQALAYRYGDQSNSFLIMSKAGSKGNIGKLVQHSMCIGLQNSSVALSFGFPRKLTCAAWNDPNSPLRGANGEGKTATESFVPYGVIENSFLTGLNPLESFVHSVTSRDSSFSGNADLPGTLSRRLMFFMRDIYAAYDGTVRNSFGNHIVQFSYETDDPAEDINGEAVGSLSACALSEAAYSALDQPISLLETSPLLNLKNILECGSKKGQREQTMSLYLSETLSKKKHGFEYGSLDIKNHLEKHSFSEIVSTTMIIFSPSTNTKAPLSQWVCHFHISEKVVKQKQLNAELIVSALNKQYISRKKELKLDLVDLLIESTNHCSSDEKAMEDESFCITVTVVEASKHSSLELDAIRLVLIPFLLDCPVKGYREIKKVDILWVDRPKAPKRNGDHLAGELFLRVTMYGDRGKKNCWSALLETCLPVMDMIDWSRSHPDNIRQCSSIYGIDAGQSIFLANLESAVSDTGKTILREHLLLVADCLSVTGEFVALNAKGWSKQRQVESTAAPFTQACFSSPSQCFLKAAKEGVVDELQGSIDALAWGKVPCFGTGDQFEIIISPKDHGFTKPVDVYDLLSSTATLPKTGMLRATNPLPKSDKFTVLPFHLLDTAVPKAIKALIGKGISKAQLRKIFTWDDVERLSRSLKRILNNYEIDAPLNERDERLLMMALLFHPNRADKIGPGFKGIRVANSKHENARCFEVVRIDGTTEDFSYHKCVLGATEIIAPTKMNFYKSKYLKRGTVKPVTL</sequence>
<reference evidence="11" key="1">
    <citation type="submission" date="2019-07" db="EMBL/GenBank/DDBJ databases">
        <authorList>
            <person name="Dittberner H."/>
        </authorList>
    </citation>
    <scope>NUCLEOTIDE SEQUENCE [LARGE SCALE GENOMIC DNA]</scope>
</reference>
<evidence type="ECO:0000256" key="9">
    <source>
        <dbReference type="ARBA" id="ARBA00048552"/>
    </source>
</evidence>
<keyword evidence="12" id="KW-1185">Reference proteome</keyword>
<dbReference type="EC" id="2.7.7.6" evidence="1"/>
<feature type="domain" description="RNA polymerase N-terminal" evidence="10">
    <location>
        <begin position="216"/>
        <end position="502"/>
    </location>
</feature>
<dbReference type="PANTHER" id="PTHR19376:SF36">
    <property type="entry name" value="DNA-DIRECTED RNA POLYMERASE IV SUBUNIT 1"/>
    <property type="match status" value="1"/>
</dbReference>
<dbReference type="Gene3D" id="2.40.40.20">
    <property type="match status" value="1"/>
</dbReference>
<dbReference type="PANTHER" id="PTHR19376">
    <property type="entry name" value="DNA-DIRECTED RNA POLYMERASE"/>
    <property type="match status" value="1"/>
</dbReference>
<accession>A0A565AW69</accession>
<dbReference type="Proteomes" id="UP000489600">
    <property type="component" value="Unassembled WGS sequence"/>
</dbReference>
<comment type="catalytic activity">
    <reaction evidence="9">
        <text>RNA(n) + a ribonucleoside 5'-triphosphate = RNA(n+1) + diphosphate</text>
        <dbReference type="Rhea" id="RHEA:21248"/>
        <dbReference type="Rhea" id="RHEA-COMP:14527"/>
        <dbReference type="Rhea" id="RHEA-COMP:17342"/>
        <dbReference type="ChEBI" id="CHEBI:33019"/>
        <dbReference type="ChEBI" id="CHEBI:61557"/>
        <dbReference type="ChEBI" id="CHEBI:140395"/>
        <dbReference type="EC" id="2.7.7.6"/>
    </reaction>
</comment>
<keyword evidence="5" id="KW-0479">Metal-binding</keyword>
<dbReference type="InterPro" id="IPR044893">
    <property type="entry name" value="RNA_pol_Rpb1_clamp_domain"/>
</dbReference>
<name>A0A565AW69_9BRAS</name>
<dbReference type="InterPro" id="IPR000722">
    <property type="entry name" value="RNA_pol_asu"/>
</dbReference>
<dbReference type="Gene3D" id="3.30.1490.180">
    <property type="entry name" value="RNA polymerase ii"/>
    <property type="match status" value="1"/>
</dbReference>
<dbReference type="InterPro" id="IPR040403">
    <property type="entry name" value="NRPD1_N"/>
</dbReference>
<evidence type="ECO:0000256" key="3">
    <source>
        <dbReference type="ARBA" id="ARBA00022679"/>
    </source>
</evidence>
<dbReference type="InterPro" id="IPR045867">
    <property type="entry name" value="DNA-dir_RpoC_beta_prime"/>
</dbReference>
<dbReference type="Pfam" id="PF05000">
    <property type="entry name" value="RNA_pol_Rpb1_4"/>
    <property type="match status" value="1"/>
</dbReference>